<dbReference type="SMART" id="SM00535">
    <property type="entry name" value="RIBOc"/>
    <property type="match status" value="2"/>
</dbReference>
<keyword evidence="5" id="KW-0677">Repeat</keyword>
<evidence type="ECO:0000256" key="1">
    <source>
        <dbReference type="ARBA" id="ARBA00001936"/>
    </source>
</evidence>
<dbReference type="Pfam" id="PF03368">
    <property type="entry name" value="Dicer_dimer"/>
    <property type="match status" value="1"/>
</dbReference>
<dbReference type="SUPFAM" id="SSF69065">
    <property type="entry name" value="RNase III domain-like"/>
    <property type="match status" value="2"/>
</dbReference>
<dbReference type="GO" id="GO:0030422">
    <property type="term" value="P:siRNA processing"/>
    <property type="evidence" value="ECO:0007669"/>
    <property type="project" value="TreeGrafter"/>
</dbReference>
<protein>
    <submittedName>
        <fullName evidence="21">Dicer 2</fullName>
    </submittedName>
</protein>
<dbReference type="CDD" id="cd00593">
    <property type="entry name" value="RIBOc"/>
    <property type="match status" value="2"/>
</dbReference>
<feature type="domain" description="RNase III" evidence="17">
    <location>
        <begin position="973"/>
        <end position="1113"/>
    </location>
</feature>
<feature type="domain" description="Dicer dsRNA-binding fold" evidence="20">
    <location>
        <begin position="612"/>
        <end position="705"/>
    </location>
</feature>
<organism evidence="21 22">
    <name type="scientific">Pyrenophora seminiperda CCB06</name>
    <dbReference type="NCBI Taxonomy" id="1302712"/>
    <lineage>
        <taxon>Eukaryota</taxon>
        <taxon>Fungi</taxon>
        <taxon>Dikarya</taxon>
        <taxon>Ascomycota</taxon>
        <taxon>Pezizomycotina</taxon>
        <taxon>Dothideomycetes</taxon>
        <taxon>Pleosporomycetidae</taxon>
        <taxon>Pleosporales</taxon>
        <taxon>Pleosporineae</taxon>
        <taxon>Pleosporaceae</taxon>
        <taxon>Pyrenophora</taxon>
    </lineage>
</organism>
<evidence type="ECO:0000256" key="7">
    <source>
        <dbReference type="ARBA" id="ARBA00022801"/>
    </source>
</evidence>
<evidence type="ECO:0000256" key="8">
    <source>
        <dbReference type="ARBA" id="ARBA00022806"/>
    </source>
</evidence>
<dbReference type="PANTHER" id="PTHR14950">
    <property type="entry name" value="DICER-RELATED"/>
    <property type="match status" value="1"/>
</dbReference>
<evidence type="ECO:0000259" key="18">
    <source>
        <dbReference type="PROSITE" id="PS51192"/>
    </source>
</evidence>
<dbReference type="PROSITE" id="PS50142">
    <property type="entry name" value="RNASE_3_2"/>
    <property type="match status" value="2"/>
</dbReference>
<dbReference type="Proteomes" id="UP000265663">
    <property type="component" value="Unassembled WGS sequence"/>
</dbReference>
<feature type="compositionally biased region" description="Acidic residues" evidence="16">
    <location>
        <begin position="1440"/>
        <end position="1459"/>
    </location>
</feature>
<dbReference type="InterPro" id="IPR027417">
    <property type="entry name" value="P-loop_NTPase"/>
</dbReference>
<dbReference type="GO" id="GO:0004386">
    <property type="term" value="F:helicase activity"/>
    <property type="evidence" value="ECO:0007669"/>
    <property type="project" value="UniProtKB-KW"/>
</dbReference>
<dbReference type="PANTHER" id="PTHR14950:SF37">
    <property type="entry name" value="ENDORIBONUCLEASE DICER"/>
    <property type="match status" value="1"/>
</dbReference>
<accession>A0A3M7MIC9</accession>
<dbReference type="Gene3D" id="3.30.160.380">
    <property type="entry name" value="Dicer dimerisation domain"/>
    <property type="match status" value="1"/>
</dbReference>
<dbReference type="Gene3D" id="3.40.50.300">
    <property type="entry name" value="P-loop containing nucleotide triphosphate hydrolases"/>
    <property type="match status" value="2"/>
</dbReference>
<dbReference type="FunFam" id="3.40.50.300:FF:001669">
    <property type="entry name" value="Dicer-like protein 1"/>
    <property type="match status" value="1"/>
</dbReference>
<dbReference type="InterPro" id="IPR000999">
    <property type="entry name" value="RNase_III_dom"/>
</dbReference>
<dbReference type="InterPro" id="IPR038248">
    <property type="entry name" value="Dicer_dimer_sf"/>
</dbReference>
<feature type="domain" description="Helicase C-terminal" evidence="19">
    <location>
        <begin position="418"/>
        <end position="582"/>
    </location>
</feature>
<proteinExistence type="inferred from homology"/>
<dbReference type="Pfam" id="PF00270">
    <property type="entry name" value="DEAD"/>
    <property type="match status" value="1"/>
</dbReference>
<dbReference type="PROSITE" id="PS00517">
    <property type="entry name" value="RNASE_3_1"/>
    <property type="match status" value="1"/>
</dbReference>
<evidence type="ECO:0000256" key="5">
    <source>
        <dbReference type="ARBA" id="ARBA00022737"/>
    </source>
</evidence>
<dbReference type="Pfam" id="PF00271">
    <property type="entry name" value="Helicase_C"/>
    <property type="match status" value="1"/>
</dbReference>
<dbReference type="InterPro" id="IPR036389">
    <property type="entry name" value="RNase_III_sf"/>
</dbReference>
<evidence type="ECO:0000256" key="12">
    <source>
        <dbReference type="ARBA" id="ARBA00023118"/>
    </source>
</evidence>
<comment type="function">
    <text evidence="14">Dicer-like endonuclease involved in cleaving double-stranded RNA in the RNA interference (RNAi) pathway. Produces 21 to 25 bp dsRNAs (siRNAs) which target the selective destruction of homologous RNAs leading to sequence-specific suppression of gene expression, called post-transcriptional gene silencing (PTGS). Part of a broad host defense response against viral infection and transposons.</text>
</comment>
<keyword evidence="4" id="KW-0479">Metal-binding</keyword>
<dbReference type="SMART" id="SM00487">
    <property type="entry name" value="DEXDc"/>
    <property type="match status" value="1"/>
</dbReference>
<dbReference type="GO" id="GO:0005737">
    <property type="term" value="C:cytoplasm"/>
    <property type="evidence" value="ECO:0007669"/>
    <property type="project" value="TreeGrafter"/>
</dbReference>
<evidence type="ECO:0000256" key="3">
    <source>
        <dbReference type="ARBA" id="ARBA00022721"/>
    </source>
</evidence>
<keyword evidence="22" id="KW-1185">Reference proteome</keyword>
<dbReference type="GO" id="GO:0005634">
    <property type="term" value="C:nucleus"/>
    <property type="evidence" value="ECO:0007669"/>
    <property type="project" value="TreeGrafter"/>
</dbReference>
<keyword evidence="12" id="KW-0051">Antiviral defense</keyword>
<dbReference type="EMBL" id="KE747844">
    <property type="protein sequence ID" value="RMZ74207.1"/>
    <property type="molecule type" value="Genomic_DNA"/>
</dbReference>
<keyword evidence="3" id="KW-0930">Antiviral protein</keyword>
<keyword evidence="6" id="KW-0547">Nucleotide-binding</keyword>
<dbReference type="SUPFAM" id="SSF52540">
    <property type="entry name" value="P-loop containing nucleoside triphosphate hydrolases"/>
    <property type="match status" value="1"/>
</dbReference>
<keyword evidence="11 15" id="KW-0694">RNA-binding</keyword>
<dbReference type="CDD" id="cd18802">
    <property type="entry name" value="SF2_C_dicer"/>
    <property type="match status" value="1"/>
</dbReference>
<evidence type="ECO:0000259" key="20">
    <source>
        <dbReference type="PROSITE" id="PS51327"/>
    </source>
</evidence>
<sequence length="1459" mass="164501">MISTHLHRISLFALTMDSPMHDDGITPATGASPPETFQLRAYQAEMVEESMKANIIVVMDTGSGKTHIAIERTRTELETCQPDKVRIPPASTPTLDHKLMLPTWKLVWFLAPTVSLCEQQYEAFLSSLPGFGHQILCGRDDIAFWTTQSQWDSVLTNVRIVVSTHQVLLEALTHGFVRLNKLALLIFDEAHHCTRNHPANQIMTNFYMPQLIGGNNSLPKVLGLTASPVMKASVTRQGLELIEQNLHATAKTPKVHRSQLMRYVHRPELVQVTYPSIRLGTHHSELLLALQNAYHTYNLQTDPYVIALLDQHSNGYDVSRQLNKLWNSQKTYCYDQLKQLKNKAEAMAEELGTSVMECYLRQCISMFENMATIFDRQLDLSTNERQHLLSIFKGLPLEKHTSVPDGILDNLSQKVNILIDTLVVEADGNPNFTGLVFVEQRVWVASLAEILTCHPRTKHLLRIGTFVGTSHSSKRNSNISTLAEPKNQQTTLDDFRAGIINLVLATSVLEEGIDVSSCHLVICFEQPKNLKSFVQRRGRARQQHSRYLIFVSDTGGVQSSVSWQSLEAEMRIAYEDDDRKVRLAREKEQIDEDGERYFRIESTGALLTLDNASQHLYHFCTRLGSGHYINTTPEFDFTHDHGLITAKVTLPISIDPTVRTAVSLGSWRTERMAQKDAAFEAYKALYMAKLVNDNLLPVQDEEDKAAQYQVREDRPSIIPVFPTMDPWRMIAQYHELNPHIWHRTLLEVKTLGEEPMRMVLLTPTAMPSVPDVLLHWNETKQYAVTSSRLLNTALTDGEIQLLRAITWRILRCVFGVNVKEDVKDFLYLLAPCGTSGCIMSESELRDFQAATEGHQSASELLFRDYLEPASWGLITQQGDMRRFMAKTIVLSKTQGSPDAEETTIQAVRWPKRRDFLHLVGENENQNLAYTRLEGLAATACIVENLPVSYAIFGLLFPSIVYKLEIHLVADTLRTTLLKPVEFDNSHLPIIVTALTSSVMNEDNDYQRLEFLGDCILKFISSLHLMATNLRMPEGILTGKKGKLVSNGYLARAALAAGLDQFILYKRFTGAKWKPRYISEVIAGLTPPMKEQKSSKLIADVIESLIGASYIVGGFSKAFACVRTLLPLENWTPISEANKMLYNASLNQGSITSLDLVEKLLGYSFTNKALLLEALTHITFRGLNTHCSYERLEFLGDAVLDYIVSRRLYKHKPELPHHKMHGIRSAIVNASFLAYSMFETTVTEELTNKETLEPEVRQRALWQFLRTTDPQLVASRIVATQQHIQTRERIATGLESDSRFPWHTLSLTDPPKYLSDIVESVIGALYIDSRGSIAICEHFIERLGIMPCLERILRDNVDCLHPKERLGILAVDKSVKYVRVTNDRESEGAKNIGTQGQGYKVQVKIDGENVGGVVEGLKRLQAETIAAWKAVGVLEKRGTEDADMDEGEEGQEFFDAEDGS</sequence>
<dbReference type="CDD" id="cd18034">
    <property type="entry name" value="DEXHc_dicer"/>
    <property type="match status" value="1"/>
</dbReference>
<dbReference type="GO" id="GO:0003723">
    <property type="term" value="F:RNA binding"/>
    <property type="evidence" value="ECO:0007669"/>
    <property type="project" value="UniProtKB-UniRule"/>
</dbReference>
<dbReference type="Pfam" id="PF00636">
    <property type="entry name" value="Ribonuclease_3"/>
    <property type="match status" value="2"/>
</dbReference>
<evidence type="ECO:0000256" key="13">
    <source>
        <dbReference type="ARBA" id="ARBA00023211"/>
    </source>
</evidence>
<comment type="similarity">
    <text evidence="15">Belongs to the helicase family. Dicer subfamily.</text>
</comment>
<feature type="domain" description="Helicase ATP-binding" evidence="18">
    <location>
        <begin position="46"/>
        <end position="246"/>
    </location>
</feature>
<dbReference type="InterPro" id="IPR001650">
    <property type="entry name" value="Helicase_C-like"/>
</dbReference>
<evidence type="ECO:0000256" key="6">
    <source>
        <dbReference type="ARBA" id="ARBA00022741"/>
    </source>
</evidence>
<feature type="region of interest" description="Disordered" evidence="16">
    <location>
        <begin position="1437"/>
        <end position="1459"/>
    </location>
</feature>
<dbReference type="FunFam" id="1.10.1520.10:FF:000032">
    <property type="entry name" value="Dicer-like protein 2"/>
    <property type="match status" value="1"/>
</dbReference>
<dbReference type="GO" id="GO:0046872">
    <property type="term" value="F:metal ion binding"/>
    <property type="evidence" value="ECO:0007669"/>
    <property type="project" value="UniProtKB-KW"/>
</dbReference>
<evidence type="ECO:0000256" key="10">
    <source>
        <dbReference type="ARBA" id="ARBA00022842"/>
    </source>
</evidence>
<evidence type="ECO:0000256" key="2">
    <source>
        <dbReference type="ARBA" id="ARBA00001946"/>
    </source>
</evidence>
<evidence type="ECO:0000313" key="22">
    <source>
        <dbReference type="Proteomes" id="UP000265663"/>
    </source>
</evidence>
<evidence type="ECO:0000256" key="14">
    <source>
        <dbReference type="ARBA" id="ARBA00025403"/>
    </source>
</evidence>
<keyword evidence="10" id="KW-0460">Magnesium</keyword>
<gene>
    <name evidence="21" type="ORF">GMOD_00003213</name>
</gene>
<keyword evidence="7" id="KW-0378">Hydrolase</keyword>
<dbReference type="SMART" id="SM00490">
    <property type="entry name" value="HELICc"/>
    <property type="match status" value="1"/>
</dbReference>
<evidence type="ECO:0000313" key="21">
    <source>
        <dbReference type="EMBL" id="RMZ74207.1"/>
    </source>
</evidence>
<dbReference type="InterPro" id="IPR005034">
    <property type="entry name" value="Dicer_dimerisation"/>
</dbReference>
<comment type="cofactor">
    <cofactor evidence="1">
        <name>Mn(2+)</name>
        <dbReference type="ChEBI" id="CHEBI:29035"/>
    </cofactor>
</comment>
<evidence type="ECO:0000256" key="15">
    <source>
        <dbReference type="PROSITE-ProRule" id="PRU00657"/>
    </source>
</evidence>
<evidence type="ECO:0000256" key="9">
    <source>
        <dbReference type="ARBA" id="ARBA00022840"/>
    </source>
</evidence>
<keyword evidence="13" id="KW-0464">Manganese</keyword>
<dbReference type="PROSITE" id="PS51327">
    <property type="entry name" value="DICER_DSRBF"/>
    <property type="match status" value="1"/>
</dbReference>
<evidence type="ECO:0000259" key="17">
    <source>
        <dbReference type="PROSITE" id="PS50142"/>
    </source>
</evidence>
<evidence type="ECO:0000259" key="19">
    <source>
        <dbReference type="PROSITE" id="PS51194"/>
    </source>
</evidence>
<comment type="cofactor">
    <cofactor evidence="2">
        <name>Mg(2+)</name>
        <dbReference type="ChEBI" id="CHEBI:18420"/>
    </cofactor>
</comment>
<dbReference type="InterPro" id="IPR011545">
    <property type="entry name" value="DEAD/DEAH_box_helicase_dom"/>
</dbReference>
<dbReference type="PROSITE" id="PS51192">
    <property type="entry name" value="HELICASE_ATP_BIND_1"/>
    <property type="match status" value="1"/>
</dbReference>
<dbReference type="GO" id="GO:0005524">
    <property type="term" value="F:ATP binding"/>
    <property type="evidence" value="ECO:0007669"/>
    <property type="project" value="UniProtKB-KW"/>
</dbReference>
<evidence type="ECO:0000256" key="16">
    <source>
        <dbReference type="SAM" id="MobiDB-lite"/>
    </source>
</evidence>
<dbReference type="GO" id="GO:0051607">
    <property type="term" value="P:defense response to virus"/>
    <property type="evidence" value="ECO:0007669"/>
    <property type="project" value="UniProtKB-KW"/>
</dbReference>
<dbReference type="PROSITE" id="PS51194">
    <property type="entry name" value="HELICASE_CTER"/>
    <property type="match status" value="1"/>
</dbReference>
<keyword evidence="9" id="KW-0067">ATP-binding</keyword>
<feature type="domain" description="RNase III" evidence="17">
    <location>
        <begin position="1153"/>
        <end position="1329"/>
    </location>
</feature>
<dbReference type="InterPro" id="IPR014001">
    <property type="entry name" value="Helicase_ATP-bd"/>
</dbReference>
<dbReference type="GO" id="GO:0004525">
    <property type="term" value="F:ribonuclease III activity"/>
    <property type="evidence" value="ECO:0007669"/>
    <property type="project" value="InterPro"/>
</dbReference>
<dbReference type="OrthoDB" id="416741at2759"/>
<name>A0A3M7MIC9_9PLEO</name>
<evidence type="ECO:0000256" key="4">
    <source>
        <dbReference type="ARBA" id="ARBA00022723"/>
    </source>
</evidence>
<dbReference type="Gene3D" id="1.10.1520.10">
    <property type="entry name" value="Ribonuclease III domain"/>
    <property type="match status" value="2"/>
</dbReference>
<dbReference type="GO" id="GO:0050688">
    <property type="term" value="P:regulation of defense response to virus"/>
    <property type="evidence" value="ECO:0007669"/>
    <property type="project" value="UniProtKB-KW"/>
</dbReference>
<reference evidence="21 22" key="1">
    <citation type="journal article" date="2014" name="PLoS ONE">
        <title>De novo Genome Assembly of the Fungal Plant Pathogen Pyrenophora semeniperda.</title>
        <authorList>
            <person name="Soliai M.M."/>
            <person name="Meyer S.E."/>
            <person name="Udall J.A."/>
            <person name="Elzinga D.E."/>
            <person name="Hermansen R.A."/>
            <person name="Bodily P.M."/>
            <person name="Hart A.A."/>
            <person name="Coleman C.E."/>
        </authorList>
    </citation>
    <scope>NUCLEOTIDE SEQUENCE [LARGE SCALE GENOMIC DNA]</scope>
    <source>
        <strain evidence="21 22">CCB06</strain>
        <tissue evidence="21">Mycelium</tissue>
    </source>
</reference>
<evidence type="ECO:0000256" key="11">
    <source>
        <dbReference type="ARBA" id="ARBA00022884"/>
    </source>
</evidence>
<keyword evidence="8" id="KW-0347">Helicase</keyword>